<protein>
    <submittedName>
        <fullName evidence="1">Uncharacterized protein</fullName>
    </submittedName>
</protein>
<gene>
    <name evidence="1" type="ORF">DSCA_58810</name>
</gene>
<name>A0A5K7YXX2_9BACT</name>
<reference evidence="1 2" key="1">
    <citation type="submission" date="2019-11" db="EMBL/GenBank/DDBJ databases">
        <title>Comparative genomics of hydrocarbon-degrading Desulfosarcina strains.</title>
        <authorList>
            <person name="Watanabe M."/>
            <person name="Kojima H."/>
            <person name="Fukui M."/>
        </authorList>
    </citation>
    <scope>NUCLEOTIDE SEQUENCE [LARGE SCALE GENOMIC DNA]</scope>
    <source>
        <strain evidence="1 2">PL12</strain>
    </source>
</reference>
<dbReference type="Proteomes" id="UP000427906">
    <property type="component" value="Chromosome"/>
</dbReference>
<dbReference type="AlphaFoldDB" id="A0A5K7YXX2"/>
<keyword evidence="2" id="KW-1185">Reference proteome</keyword>
<dbReference type="EMBL" id="AP021874">
    <property type="protein sequence ID" value="BBO71951.1"/>
    <property type="molecule type" value="Genomic_DNA"/>
</dbReference>
<accession>A0A5K7YXX2</accession>
<dbReference type="RefSeq" id="WP_155319718.1">
    <property type="nucleotide sequence ID" value="NZ_AP021874.1"/>
</dbReference>
<dbReference type="OrthoDB" id="117088at2"/>
<dbReference type="KEGG" id="dalk:DSCA_58810"/>
<organism evidence="1 2">
    <name type="scientific">Desulfosarcina alkanivorans</name>
    <dbReference type="NCBI Taxonomy" id="571177"/>
    <lineage>
        <taxon>Bacteria</taxon>
        <taxon>Pseudomonadati</taxon>
        <taxon>Thermodesulfobacteriota</taxon>
        <taxon>Desulfobacteria</taxon>
        <taxon>Desulfobacterales</taxon>
        <taxon>Desulfosarcinaceae</taxon>
        <taxon>Desulfosarcina</taxon>
    </lineage>
</organism>
<evidence type="ECO:0000313" key="1">
    <source>
        <dbReference type="EMBL" id="BBO71951.1"/>
    </source>
</evidence>
<sequence length="173" mass="19232">MVALKTLSPEVVPSALEKAKRYRLLNEPDEAESICLDILAVDAANQEALVLLLLALTDKFADHGLNPAYEQGRKIVDKLDSAYCKSYYTGILFERRAKFHLKQGGPGSGAVAYDWFAKAMKAYGEALAGCDPDNQDAVLRWNSCARFINNHPDLKTFEAEQPEMLLDPFDTPH</sequence>
<proteinExistence type="predicted"/>
<evidence type="ECO:0000313" key="2">
    <source>
        <dbReference type="Proteomes" id="UP000427906"/>
    </source>
</evidence>